<proteinExistence type="predicted"/>
<feature type="non-terminal residue" evidence="6">
    <location>
        <position position="174"/>
    </location>
</feature>
<organism evidence="6 7">
    <name type="scientific">Alteromonas australica</name>
    <dbReference type="NCBI Taxonomy" id="589873"/>
    <lineage>
        <taxon>Bacteria</taxon>
        <taxon>Pseudomonadati</taxon>
        <taxon>Pseudomonadota</taxon>
        <taxon>Gammaproteobacteria</taxon>
        <taxon>Alteromonadales</taxon>
        <taxon>Alteromonadaceae</taxon>
        <taxon>Alteromonas/Salinimonas group</taxon>
        <taxon>Alteromonas</taxon>
    </lineage>
</organism>
<dbReference type="Gene3D" id="1.10.10.10">
    <property type="entry name" value="Winged helix-like DNA-binding domain superfamily/Winged helix DNA-binding domain"/>
    <property type="match status" value="1"/>
</dbReference>
<dbReference type="Gene3D" id="6.10.250.690">
    <property type="match status" value="1"/>
</dbReference>
<keyword evidence="1 3" id="KW-0238">DNA-binding</keyword>
<accession>A0A350P3T3</accession>
<dbReference type="InterPro" id="IPR001789">
    <property type="entry name" value="Sig_transdc_resp-reg_receiver"/>
</dbReference>
<evidence type="ECO:0000313" key="6">
    <source>
        <dbReference type="EMBL" id="HAW75950.1"/>
    </source>
</evidence>
<evidence type="ECO:0000256" key="2">
    <source>
        <dbReference type="PROSITE-ProRule" id="PRU00169"/>
    </source>
</evidence>
<reference evidence="6 7" key="1">
    <citation type="journal article" date="2018" name="Nat. Biotechnol.">
        <title>A standardized bacterial taxonomy based on genome phylogeny substantially revises the tree of life.</title>
        <authorList>
            <person name="Parks D.H."/>
            <person name="Chuvochina M."/>
            <person name="Waite D.W."/>
            <person name="Rinke C."/>
            <person name="Skarshewski A."/>
            <person name="Chaumeil P.A."/>
            <person name="Hugenholtz P."/>
        </authorList>
    </citation>
    <scope>NUCLEOTIDE SEQUENCE [LARGE SCALE GENOMIC DNA]</scope>
    <source>
        <strain evidence="6">UBA11978</strain>
    </source>
</reference>
<gene>
    <name evidence="6" type="ORF">DCW74_09490</name>
</gene>
<evidence type="ECO:0000259" key="4">
    <source>
        <dbReference type="PROSITE" id="PS50110"/>
    </source>
</evidence>
<dbReference type="InterPro" id="IPR001867">
    <property type="entry name" value="OmpR/PhoB-type_DNA-bd"/>
</dbReference>
<dbReference type="InterPro" id="IPR039420">
    <property type="entry name" value="WalR-like"/>
</dbReference>
<feature type="DNA-binding region" description="OmpR/PhoB-type" evidence="3">
    <location>
        <begin position="132"/>
        <end position="174"/>
    </location>
</feature>
<evidence type="ECO:0000313" key="7">
    <source>
        <dbReference type="Proteomes" id="UP000263517"/>
    </source>
</evidence>
<dbReference type="InterPro" id="IPR016032">
    <property type="entry name" value="Sig_transdc_resp-reg_C-effctor"/>
</dbReference>
<dbReference type="GO" id="GO:0000976">
    <property type="term" value="F:transcription cis-regulatory region binding"/>
    <property type="evidence" value="ECO:0007669"/>
    <property type="project" value="TreeGrafter"/>
</dbReference>
<dbReference type="PANTHER" id="PTHR48111">
    <property type="entry name" value="REGULATOR OF RPOS"/>
    <property type="match status" value="1"/>
</dbReference>
<dbReference type="PROSITE" id="PS50110">
    <property type="entry name" value="RESPONSE_REGULATORY"/>
    <property type="match status" value="1"/>
</dbReference>
<evidence type="ECO:0000259" key="5">
    <source>
        <dbReference type="PROSITE" id="PS51755"/>
    </source>
</evidence>
<dbReference type="PANTHER" id="PTHR48111:SF59">
    <property type="entry name" value="TRANSCRIPTIONAL REGULATORY PROTEIN BAER"/>
    <property type="match status" value="1"/>
</dbReference>
<dbReference type="EMBL" id="DNAN01000333">
    <property type="protein sequence ID" value="HAW75950.1"/>
    <property type="molecule type" value="Genomic_DNA"/>
</dbReference>
<dbReference type="STRING" id="589873.EP12_12250"/>
<feature type="domain" description="OmpR/PhoB-type" evidence="5">
    <location>
        <begin position="132"/>
        <end position="174"/>
    </location>
</feature>
<dbReference type="Proteomes" id="UP000263517">
    <property type="component" value="Unassembled WGS sequence"/>
</dbReference>
<dbReference type="SUPFAM" id="SSF52172">
    <property type="entry name" value="CheY-like"/>
    <property type="match status" value="1"/>
</dbReference>
<feature type="domain" description="Response regulatory" evidence="4">
    <location>
        <begin position="6"/>
        <end position="119"/>
    </location>
</feature>
<dbReference type="GO" id="GO:0006355">
    <property type="term" value="P:regulation of DNA-templated transcription"/>
    <property type="evidence" value="ECO:0007669"/>
    <property type="project" value="InterPro"/>
</dbReference>
<feature type="modified residue" description="4-aspartylphosphate" evidence="2">
    <location>
        <position position="55"/>
    </location>
</feature>
<dbReference type="GO" id="GO:0032993">
    <property type="term" value="C:protein-DNA complex"/>
    <property type="evidence" value="ECO:0007669"/>
    <property type="project" value="TreeGrafter"/>
</dbReference>
<protein>
    <submittedName>
        <fullName evidence="6">Two-component system response regulator BaeR</fullName>
    </submittedName>
</protein>
<evidence type="ECO:0000256" key="3">
    <source>
        <dbReference type="PROSITE-ProRule" id="PRU01091"/>
    </source>
</evidence>
<evidence type="ECO:0000256" key="1">
    <source>
        <dbReference type="ARBA" id="ARBA00023125"/>
    </source>
</evidence>
<comment type="caution">
    <text evidence="6">The sequence shown here is derived from an EMBL/GenBank/DDBJ whole genome shotgun (WGS) entry which is preliminary data.</text>
</comment>
<dbReference type="SMART" id="SM00448">
    <property type="entry name" value="REC"/>
    <property type="match status" value="1"/>
</dbReference>
<keyword evidence="2" id="KW-0597">Phosphoprotein</keyword>
<dbReference type="GO" id="GO:0005829">
    <property type="term" value="C:cytosol"/>
    <property type="evidence" value="ECO:0007669"/>
    <property type="project" value="TreeGrafter"/>
</dbReference>
<dbReference type="AlphaFoldDB" id="A0A350P3T3"/>
<dbReference type="Pfam" id="PF00072">
    <property type="entry name" value="Response_reg"/>
    <property type="match status" value="1"/>
</dbReference>
<dbReference type="SUPFAM" id="SSF46894">
    <property type="entry name" value="C-terminal effector domain of the bipartite response regulators"/>
    <property type="match status" value="1"/>
</dbReference>
<name>A0A350P3T3_9ALTE</name>
<dbReference type="InterPro" id="IPR036388">
    <property type="entry name" value="WH-like_DNA-bd_sf"/>
</dbReference>
<sequence>MRSDNHVLIVEDEEKIAQILVDFFALEGFDSHVLHSGEGVIDEVKKRPPTAVILDRMLPGVDGLTLCKQIRQFSQVPILMLTARVDEIDRLIGLEAGADDYVCKPFSAREVVARIQTILRRTARAPDTEEYTNVLVFKHIEVDIAKFRCSCNGSPVELTPVEFRLLKTIMTNPG</sequence>
<dbReference type="InterPro" id="IPR011006">
    <property type="entry name" value="CheY-like_superfamily"/>
</dbReference>
<dbReference type="GO" id="GO:0000156">
    <property type="term" value="F:phosphorelay response regulator activity"/>
    <property type="evidence" value="ECO:0007669"/>
    <property type="project" value="TreeGrafter"/>
</dbReference>
<dbReference type="Gene3D" id="3.40.50.2300">
    <property type="match status" value="1"/>
</dbReference>
<dbReference type="PROSITE" id="PS51755">
    <property type="entry name" value="OMPR_PHOB"/>
    <property type="match status" value="1"/>
</dbReference>